<accession>X0VDH7</accession>
<dbReference type="AlphaFoldDB" id="X0VDH7"/>
<name>X0VDH7_9ZZZZ</name>
<sequence>MGEKIFDFKLDKNQKDRVDELHDKAYVINTLTGCHGWRSRW</sequence>
<feature type="non-terminal residue" evidence="1">
    <location>
        <position position="41"/>
    </location>
</feature>
<gene>
    <name evidence="1" type="ORF">S01H1_38977</name>
</gene>
<comment type="caution">
    <text evidence="1">The sequence shown here is derived from an EMBL/GenBank/DDBJ whole genome shotgun (WGS) entry which is preliminary data.</text>
</comment>
<reference evidence="1" key="1">
    <citation type="journal article" date="2014" name="Front. Microbiol.">
        <title>High frequency of phylogenetically diverse reductive dehalogenase-homologous genes in deep subseafloor sedimentary metagenomes.</title>
        <authorList>
            <person name="Kawai M."/>
            <person name="Futagami T."/>
            <person name="Toyoda A."/>
            <person name="Takaki Y."/>
            <person name="Nishi S."/>
            <person name="Hori S."/>
            <person name="Arai W."/>
            <person name="Tsubouchi T."/>
            <person name="Morono Y."/>
            <person name="Uchiyama I."/>
            <person name="Ito T."/>
            <person name="Fujiyama A."/>
            <person name="Inagaki F."/>
            <person name="Takami H."/>
        </authorList>
    </citation>
    <scope>NUCLEOTIDE SEQUENCE</scope>
    <source>
        <strain evidence="1">Expedition CK06-06</strain>
    </source>
</reference>
<proteinExistence type="predicted"/>
<organism evidence="1">
    <name type="scientific">marine sediment metagenome</name>
    <dbReference type="NCBI Taxonomy" id="412755"/>
    <lineage>
        <taxon>unclassified sequences</taxon>
        <taxon>metagenomes</taxon>
        <taxon>ecological metagenomes</taxon>
    </lineage>
</organism>
<evidence type="ECO:0000313" key="1">
    <source>
        <dbReference type="EMBL" id="GAG09317.1"/>
    </source>
</evidence>
<protein>
    <submittedName>
        <fullName evidence="1">Uncharacterized protein</fullName>
    </submittedName>
</protein>
<dbReference type="EMBL" id="BARS01024559">
    <property type="protein sequence ID" value="GAG09317.1"/>
    <property type="molecule type" value="Genomic_DNA"/>
</dbReference>